<dbReference type="Pfam" id="PF04101">
    <property type="entry name" value="Glyco_tran_28_C"/>
    <property type="match status" value="1"/>
</dbReference>
<dbReference type="Proteomes" id="UP000324065">
    <property type="component" value="Unassembled WGS sequence"/>
</dbReference>
<dbReference type="Gene3D" id="3.40.50.2000">
    <property type="entry name" value="Glycogen Phosphorylase B"/>
    <property type="match status" value="1"/>
</dbReference>
<dbReference type="InterPro" id="IPR007235">
    <property type="entry name" value="Glyco_trans_28_C"/>
</dbReference>
<keyword evidence="3" id="KW-1185">Reference proteome</keyword>
<dbReference type="AlphaFoldDB" id="A0A5M6IGR5"/>
<reference evidence="2 3" key="1">
    <citation type="submission" date="2019-09" db="EMBL/GenBank/DDBJ databases">
        <title>Genome sequence of Roseospira marina, one of the more divergent members of the non-sulfur purple photosynthetic bacterial family, the Rhodospirillaceae.</title>
        <authorList>
            <person name="Meyer T."/>
            <person name="Kyndt J."/>
        </authorList>
    </citation>
    <scope>NUCLEOTIDE SEQUENCE [LARGE SCALE GENOMIC DNA]</scope>
    <source>
        <strain evidence="2 3">DSM 15113</strain>
    </source>
</reference>
<dbReference type="RefSeq" id="WP_150061369.1">
    <property type="nucleotide sequence ID" value="NZ_JACHII010000005.1"/>
</dbReference>
<evidence type="ECO:0000313" key="3">
    <source>
        <dbReference type="Proteomes" id="UP000324065"/>
    </source>
</evidence>
<name>A0A5M6IGR5_9PROT</name>
<dbReference type="OrthoDB" id="9802126at2"/>
<evidence type="ECO:0000259" key="1">
    <source>
        <dbReference type="Pfam" id="PF04101"/>
    </source>
</evidence>
<accession>A0A5M6IGR5</accession>
<dbReference type="PANTHER" id="PTHR21015:SF28">
    <property type="entry name" value="SLL1722 PROTEIN"/>
    <property type="match status" value="1"/>
</dbReference>
<proteinExistence type="predicted"/>
<protein>
    <recommendedName>
        <fullName evidence="1">Glycosyl transferase family 28 C-terminal domain-containing protein</fullName>
    </recommendedName>
</protein>
<dbReference type="PANTHER" id="PTHR21015">
    <property type="entry name" value="UDP-N-ACETYLGLUCOSAMINE--N-ACETYLMURAMYL-(PENTAPEPTIDE) PYROPHOSPHORYL-UNDECAPRENOL N-ACETYLGLUCOSAMINE TRANSFERASE 1"/>
    <property type="match status" value="1"/>
</dbReference>
<gene>
    <name evidence="2" type="ORF">F1188_05415</name>
</gene>
<dbReference type="EMBL" id="VWPJ01000003">
    <property type="protein sequence ID" value="KAA5606768.1"/>
    <property type="molecule type" value="Genomic_DNA"/>
</dbReference>
<evidence type="ECO:0000313" key="2">
    <source>
        <dbReference type="EMBL" id="KAA5606768.1"/>
    </source>
</evidence>
<feature type="domain" description="Glycosyl transferase family 28 C-terminal" evidence="1">
    <location>
        <begin position="272"/>
        <end position="354"/>
    </location>
</feature>
<dbReference type="SUPFAM" id="SSF53756">
    <property type="entry name" value="UDP-Glycosyltransferase/glycogen phosphorylase"/>
    <property type="match status" value="1"/>
</dbReference>
<comment type="caution">
    <text evidence="2">The sequence shown here is derived from an EMBL/GenBank/DDBJ whole genome shotgun (WGS) entry which is preliminary data.</text>
</comment>
<organism evidence="2 3">
    <name type="scientific">Roseospira marina</name>
    <dbReference type="NCBI Taxonomy" id="140057"/>
    <lineage>
        <taxon>Bacteria</taxon>
        <taxon>Pseudomonadati</taxon>
        <taxon>Pseudomonadota</taxon>
        <taxon>Alphaproteobacteria</taxon>
        <taxon>Rhodospirillales</taxon>
        <taxon>Rhodospirillaceae</taxon>
        <taxon>Roseospira</taxon>
    </lineage>
</organism>
<dbReference type="GO" id="GO:0016758">
    <property type="term" value="F:hexosyltransferase activity"/>
    <property type="evidence" value="ECO:0007669"/>
    <property type="project" value="InterPro"/>
</dbReference>
<sequence length="401" mass="43922">MRVLIYSHDSFGLGHLRRCRRIAHALVGADKNLTALIISGSPIIGSFDFRARVDFVRVPGVVKLRNGNYTPLNLLIDIEETLDLRASIIQHTALAFAPDLFLVDKEPLGLGGEVEPALRRLKQRGTRLVLGLREVMDSPDRLQAEWARKHVMPALRELYDEIWVYGPEGFHDPLEGLAMPAAVRDKLVFTGFQRTTAPAERAGPTEPPTREPYVLVTAGGGGDGADLIDWVLSAYESDPAIPLAPVFLFGPFMDADRRESFSDRVRALGRGAALEFEAAPEYLMTGAQAIVCMGGYNTFCEMLSFDKPALMVPRTEPREEQLVRARRAAALGLVDMRVYEEDASPATMVQALRGLAWRRPPSEVLPAGWMDGLDVIARRVSGERAVAPDAPTTLAAQVGGG</sequence>